<organism evidence="7 8">
    <name type="scientific">Pacificimonas flava</name>
    <dbReference type="NCBI Taxonomy" id="1234595"/>
    <lineage>
        <taxon>Bacteria</taxon>
        <taxon>Pseudomonadati</taxon>
        <taxon>Pseudomonadota</taxon>
        <taxon>Alphaproteobacteria</taxon>
        <taxon>Sphingomonadales</taxon>
        <taxon>Sphingosinicellaceae</taxon>
        <taxon>Pacificimonas</taxon>
    </lineage>
</organism>
<protein>
    <submittedName>
        <fullName evidence="7">ETC complex I subunit</fullName>
    </submittedName>
</protein>
<keyword evidence="3" id="KW-0679">Respiratory chain</keyword>
<gene>
    <name evidence="7" type="ORF">B5C34_10655</name>
</gene>
<keyword evidence="6" id="KW-0472">Membrane</keyword>
<dbReference type="Pfam" id="PF04800">
    <property type="entry name" value="NDUS4"/>
    <property type="match status" value="1"/>
</dbReference>
<dbReference type="OrthoDB" id="9799572at2"/>
<evidence type="ECO:0000256" key="4">
    <source>
        <dbReference type="ARBA" id="ARBA00022946"/>
    </source>
</evidence>
<evidence type="ECO:0000256" key="6">
    <source>
        <dbReference type="ARBA" id="ARBA00023136"/>
    </source>
</evidence>
<dbReference type="GO" id="GO:0022900">
    <property type="term" value="P:electron transport chain"/>
    <property type="evidence" value="ECO:0007669"/>
    <property type="project" value="InterPro"/>
</dbReference>
<evidence type="ECO:0000313" key="7">
    <source>
        <dbReference type="EMBL" id="OWV33877.1"/>
    </source>
</evidence>
<name>A0A219B6B1_9SPHN</name>
<dbReference type="InterPro" id="IPR006885">
    <property type="entry name" value="NADH_UbQ_FeS_4_mit-like"/>
</dbReference>
<dbReference type="RefSeq" id="WP_088712599.1">
    <property type="nucleotide sequence ID" value="NZ_NFZT01000001.1"/>
</dbReference>
<keyword evidence="5" id="KW-0249">Electron transport</keyword>
<dbReference type="AlphaFoldDB" id="A0A219B6B1"/>
<accession>A0A219B6B1</accession>
<evidence type="ECO:0000256" key="1">
    <source>
        <dbReference type="ARBA" id="ARBA00004370"/>
    </source>
</evidence>
<dbReference type="GO" id="GO:0016020">
    <property type="term" value="C:membrane"/>
    <property type="evidence" value="ECO:0007669"/>
    <property type="project" value="UniProtKB-SubCell"/>
</dbReference>
<keyword evidence="4" id="KW-0809">Transit peptide</keyword>
<evidence type="ECO:0000256" key="3">
    <source>
        <dbReference type="ARBA" id="ARBA00022660"/>
    </source>
</evidence>
<sequence>MTARIYQRPLSAMSSGKARGEEWVLEYEPDSRQVHDPLTGWYGSSDTRRQVKLRFESEEGAVAYARTKGLDYSVEPPRVHRLKLQSYSDNFR</sequence>
<dbReference type="EMBL" id="NFZT01000001">
    <property type="protein sequence ID" value="OWV33877.1"/>
    <property type="molecule type" value="Genomic_DNA"/>
</dbReference>
<keyword evidence="8" id="KW-1185">Reference proteome</keyword>
<evidence type="ECO:0000256" key="2">
    <source>
        <dbReference type="ARBA" id="ARBA00022448"/>
    </source>
</evidence>
<dbReference type="Gene3D" id="3.30.160.190">
    <property type="entry name" value="atu1810 like domain"/>
    <property type="match status" value="1"/>
</dbReference>
<proteinExistence type="predicted"/>
<comment type="caution">
    <text evidence="7">The sequence shown here is derived from an EMBL/GenBank/DDBJ whole genome shotgun (WGS) entry which is preliminary data.</text>
</comment>
<keyword evidence="2" id="KW-0813">Transport</keyword>
<comment type="subcellular location">
    <subcellularLocation>
        <location evidence="1">Membrane</location>
    </subcellularLocation>
</comment>
<reference evidence="8" key="1">
    <citation type="submission" date="2017-05" db="EMBL/GenBank/DDBJ databases">
        <authorList>
            <person name="Lin X."/>
        </authorList>
    </citation>
    <scope>NUCLEOTIDE SEQUENCE [LARGE SCALE GENOMIC DNA]</scope>
    <source>
        <strain evidence="8">JLT2012</strain>
    </source>
</reference>
<evidence type="ECO:0000256" key="5">
    <source>
        <dbReference type="ARBA" id="ARBA00022982"/>
    </source>
</evidence>
<evidence type="ECO:0000313" key="8">
    <source>
        <dbReference type="Proteomes" id="UP000198462"/>
    </source>
</evidence>
<dbReference type="Proteomes" id="UP000198462">
    <property type="component" value="Unassembled WGS sequence"/>
</dbReference>
<dbReference type="InterPro" id="IPR038532">
    <property type="entry name" value="NDUFS4-like_sf"/>
</dbReference>